<dbReference type="InterPro" id="IPR052727">
    <property type="entry name" value="Rab4/Rab5_effector"/>
</dbReference>
<dbReference type="PROSITE" id="PS50178">
    <property type="entry name" value="ZF_FYVE"/>
    <property type="match status" value="1"/>
</dbReference>
<dbReference type="PANTHER" id="PTHR13510:SF44">
    <property type="entry name" value="RABENOSYN-5"/>
    <property type="match status" value="1"/>
</dbReference>
<gene>
    <name evidence="1" type="ORF">M514_10482</name>
</gene>
<dbReference type="Pfam" id="PF01363">
    <property type="entry name" value="FYVE"/>
    <property type="match status" value="1"/>
</dbReference>
<dbReference type="InterPro" id="IPR013083">
    <property type="entry name" value="Znf_RING/FYVE/PHD"/>
</dbReference>
<dbReference type="PROSITE" id="PS00028">
    <property type="entry name" value="ZINC_FINGER_C2H2_1"/>
    <property type="match status" value="1"/>
</dbReference>
<dbReference type="PANTHER" id="PTHR13510">
    <property type="entry name" value="FYVE-FINGER-CONTAINING RAB5 EFFECTOR PROTEIN RABENOSYN-5-RELATED"/>
    <property type="match status" value="1"/>
</dbReference>
<dbReference type="InterPro" id="IPR036531">
    <property type="entry name" value="Rbsn_Rab-bd_sf"/>
</dbReference>
<dbReference type="Proteomes" id="UP000030758">
    <property type="component" value="Unassembled WGS sequence"/>
</dbReference>
<dbReference type="InterPro" id="IPR013087">
    <property type="entry name" value="Znf_C2H2_type"/>
</dbReference>
<dbReference type="OrthoDB" id="166134at2759"/>
<accession>A0A085MYG4</accession>
<dbReference type="Gene3D" id="4.10.860.20">
    <property type="entry name" value="Rabenosyn, Rab binding domain"/>
    <property type="match status" value="1"/>
</dbReference>
<dbReference type="Pfam" id="PF11464">
    <property type="entry name" value="Rbsn"/>
    <property type="match status" value="1"/>
</dbReference>
<dbReference type="GO" id="GO:0046872">
    <property type="term" value="F:metal ion binding"/>
    <property type="evidence" value="ECO:0007669"/>
    <property type="project" value="InterPro"/>
</dbReference>
<reference evidence="1" key="1">
    <citation type="journal article" date="2014" name="Nat. Genet.">
        <title>Genome and transcriptome of the porcine whipworm Trichuris suis.</title>
        <authorList>
            <person name="Jex A.R."/>
            <person name="Nejsum P."/>
            <person name="Schwarz E.M."/>
            <person name="Hu L."/>
            <person name="Young N.D."/>
            <person name="Hall R.S."/>
            <person name="Korhonen P.K."/>
            <person name="Liao S."/>
            <person name="Thamsborg S."/>
            <person name="Xia J."/>
            <person name="Xu P."/>
            <person name="Wang S."/>
            <person name="Scheerlinck J.P."/>
            <person name="Hofmann A."/>
            <person name="Sternberg P.W."/>
            <person name="Wang J."/>
            <person name="Gasser R.B."/>
        </authorList>
    </citation>
    <scope>NUCLEOTIDE SEQUENCE [LARGE SCALE GENOMIC DNA]</scope>
    <source>
        <strain evidence="1">DCEP-RM93F</strain>
    </source>
</reference>
<name>A0A085MYG4_9BILA</name>
<dbReference type="InterPro" id="IPR017455">
    <property type="entry name" value="Znf_FYVE-rel"/>
</dbReference>
<dbReference type="SMART" id="SM00064">
    <property type="entry name" value="FYVE"/>
    <property type="match status" value="1"/>
</dbReference>
<dbReference type="SUPFAM" id="SSF140125">
    <property type="entry name" value="Rabenosyn-5 Rab-binding domain-like"/>
    <property type="match status" value="1"/>
</dbReference>
<proteinExistence type="predicted"/>
<dbReference type="AlphaFoldDB" id="A0A085MYG4"/>
<dbReference type="InterPro" id="IPR011011">
    <property type="entry name" value="Znf_FYVE_PHD"/>
</dbReference>
<dbReference type="EMBL" id="KL367599">
    <property type="protein sequence ID" value="KFD62260.1"/>
    <property type="molecule type" value="Genomic_DNA"/>
</dbReference>
<sequence>MNNSPDVVHEGFLCPVCKKNCFSTTQLQAHFNDFHCEVSNAEGPAPSQLRDLFGWAKNRIFKQDVQKADIQPSTSSETVLGVSTSLTRYFKKLRSANVDQSVVQTNKLIIRLDKLVNITVAGGDSTGKRAFEKEVVPWISNNEAKQCAFCDAPFSLARRRHHCRLCGSVMCANCSIFMSIMFAKRLTNPAFAATYKLEQSLLKSSGSCSSLNAIERSSSGQNLMHKASRLLSGLKKVTHDAAGKYGVDSSLLSKESDQTIRICRECDTLLLRRQRQQEQSSEQPVIVSKYENFISFVNEVKKMHQSYLKVNESLCTGESVYELNFGHQLRNKLVHMLKQVDSASENILSLTPAEAGMRWSPQQLLLQRNIRLFALDFVRKIASELPSLPNANEFQLISAERKENMRQDFDRTSRKYAEVMDERRERRDALGPQDNSASVLLSNGQLEKAEDPLRQQISLIREYIKQAAMSGDVYEVDALKKNLEELEAELAGRQNVWLVEGHLL</sequence>
<protein>
    <submittedName>
        <fullName evidence="1">Uncharacterized protein</fullName>
    </submittedName>
</protein>
<organism evidence="1">
    <name type="scientific">Trichuris suis</name>
    <name type="common">pig whipworm</name>
    <dbReference type="NCBI Taxonomy" id="68888"/>
    <lineage>
        <taxon>Eukaryota</taxon>
        <taxon>Metazoa</taxon>
        <taxon>Ecdysozoa</taxon>
        <taxon>Nematoda</taxon>
        <taxon>Enoplea</taxon>
        <taxon>Dorylaimia</taxon>
        <taxon>Trichinellida</taxon>
        <taxon>Trichuridae</taxon>
        <taxon>Trichuris</taxon>
    </lineage>
</organism>
<evidence type="ECO:0000313" key="1">
    <source>
        <dbReference type="EMBL" id="KFD62260.1"/>
    </source>
</evidence>
<dbReference type="Gene3D" id="3.30.40.10">
    <property type="entry name" value="Zinc/RING finger domain, C3HC4 (zinc finger)"/>
    <property type="match status" value="1"/>
</dbReference>
<dbReference type="SUPFAM" id="SSF57903">
    <property type="entry name" value="FYVE/PHD zinc finger"/>
    <property type="match status" value="1"/>
</dbReference>
<dbReference type="InterPro" id="IPR000306">
    <property type="entry name" value="Znf_FYVE"/>
</dbReference>
<dbReference type="InterPro" id="IPR021565">
    <property type="entry name" value="Rbsn_Rab-bd"/>
</dbReference>